<dbReference type="PANTHER" id="PTHR45663">
    <property type="entry name" value="GEO12009P1"/>
    <property type="match status" value="1"/>
</dbReference>
<dbReference type="PROSITE" id="PS00194">
    <property type="entry name" value="THIOREDOXIN_1"/>
    <property type="match status" value="1"/>
</dbReference>
<keyword evidence="3" id="KW-0249">Electron transport</keyword>
<comment type="caution">
    <text evidence="10">The sequence shown here is derived from an EMBL/GenBank/DDBJ whole genome shotgun (WGS) entry which is preliminary data.</text>
</comment>
<dbReference type="InterPro" id="IPR013766">
    <property type="entry name" value="Thioredoxin_domain"/>
</dbReference>
<dbReference type="CDD" id="cd02947">
    <property type="entry name" value="TRX_family"/>
    <property type="match status" value="1"/>
</dbReference>
<evidence type="ECO:0000256" key="8">
    <source>
        <dbReference type="PIRSR" id="PIRSR000077-4"/>
    </source>
</evidence>
<dbReference type="EMBL" id="LNYV01000037">
    <property type="protein sequence ID" value="KTD54468.1"/>
    <property type="molecule type" value="Genomic_DNA"/>
</dbReference>
<dbReference type="STRING" id="28087.Lsai_3290"/>
<dbReference type="PANTHER" id="PTHR45663:SF40">
    <property type="entry name" value="THIOREDOXIN 2"/>
    <property type="match status" value="1"/>
</dbReference>
<dbReference type="eggNOG" id="COG3118">
    <property type="taxonomic scope" value="Bacteria"/>
</dbReference>
<dbReference type="PIRSF" id="PIRSF000077">
    <property type="entry name" value="Thioredoxin"/>
    <property type="match status" value="1"/>
</dbReference>
<organism evidence="10 11">
    <name type="scientific">Legionella sainthelensi</name>
    <dbReference type="NCBI Taxonomy" id="28087"/>
    <lineage>
        <taxon>Bacteria</taxon>
        <taxon>Pseudomonadati</taxon>
        <taxon>Pseudomonadota</taxon>
        <taxon>Gammaproteobacteria</taxon>
        <taxon>Legionellales</taxon>
        <taxon>Legionellaceae</taxon>
        <taxon>Legionella</taxon>
    </lineage>
</organism>
<dbReference type="RefSeq" id="WP_027269762.1">
    <property type="nucleotide sequence ID" value="NZ_CAAAJE010000004.1"/>
</dbReference>
<dbReference type="Pfam" id="PF00085">
    <property type="entry name" value="Thioredoxin"/>
    <property type="match status" value="1"/>
</dbReference>
<dbReference type="GO" id="GO:0015035">
    <property type="term" value="F:protein-disulfide reductase activity"/>
    <property type="evidence" value="ECO:0007669"/>
    <property type="project" value="InterPro"/>
</dbReference>
<dbReference type="InterPro" id="IPR017937">
    <property type="entry name" value="Thioredoxin_CS"/>
</dbReference>
<feature type="domain" description="Thioredoxin" evidence="9">
    <location>
        <begin position="1"/>
        <end position="105"/>
    </location>
</feature>
<accession>A0A0W0YCW4</accession>
<evidence type="ECO:0000256" key="3">
    <source>
        <dbReference type="ARBA" id="ARBA00022982"/>
    </source>
</evidence>
<evidence type="ECO:0000313" key="10">
    <source>
        <dbReference type="EMBL" id="KTD54468.1"/>
    </source>
</evidence>
<evidence type="ECO:0000256" key="5">
    <source>
        <dbReference type="ARBA" id="ARBA00023284"/>
    </source>
</evidence>
<feature type="site" description="Contributes to redox potential value" evidence="7">
    <location>
        <position position="31"/>
    </location>
</feature>
<feature type="active site" description="Nucleophile" evidence="7">
    <location>
        <position position="33"/>
    </location>
</feature>
<protein>
    <recommendedName>
        <fullName evidence="6">Thioredoxin</fullName>
    </recommendedName>
</protein>
<dbReference type="InterPro" id="IPR005746">
    <property type="entry name" value="Thioredoxin"/>
</dbReference>
<evidence type="ECO:0000256" key="1">
    <source>
        <dbReference type="ARBA" id="ARBA00008987"/>
    </source>
</evidence>
<dbReference type="Gene3D" id="3.40.30.10">
    <property type="entry name" value="Glutaredoxin"/>
    <property type="match status" value="1"/>
</dbReference>
<evidence type="ECO:0000256" key="2">
    <source>
        <dbReference type="ARBA" id="ARBA00022448"/>
    </source>
</evidence>
<dbReference type="InterPro" id="IPR036249">
    <property type="entry name" value="Thioredoxin-like_sf"/>
</dbReference>
<sequence>MTSLSVSSADFESLINDNEIVFIDFWADWCAPCKQFSNAYEQVAEQFPNIKFAKVNIEAEQQLCDFFEIRSIPHLMVFKKGIIVYSNAGSIPASTLKELAQQALVVDVSAIQEELQQDDEKE</sequence>
<evidence type="ECO:0000256" key="7">
    <source>
        <dbReference type="PIRSR" id="PIRSR000077-1"/>
    </source>
</evidence>
<proteinExistence type="inferred from homology"/>
<dbReference type="GO" id="GO:0005829">
    <property type="term" value="C:cytosol"/>
    <property type="evidence" value="ECO:0007669"/>
    <property type="project" value="TreeGrafter"/>
</dbReference>
<evidence type="ECO:0000259" key="9">
    <source>
        <dbReference type="PROSITE" id="PS51352"/>
    </source>
</evidence>
<dbReference type="Proteomes" id="UP000054621">
    <property type="component" value="Unassembled WGS sequence"/>
</dbReference>
<feature type="site" description="Contributes to redox potential value" evidence="7">
    <location>
        <position position="32"/>
    </location>
</feature>
<feature type="disulfide bond" description="Redox-active" evidence="8">
    <location>
        <begin position="30"/>
        <end position="33"/>
    </location>
</feature>
<dbReference type="PATRIC" id="fig|28087.4.peg.3530"/>
<dbReference type="PRINTS" id="PR00421">
    <property type="entry name" value="THIOREDOXIN"/>
</dbReference>
<evidence type="ECO:0000256" key="6">
    <source>
        <dbReference type="PIRNR" id="PIRNR000077"/>
    </source>
</evidence>
<evidence type="ECO:0000256" key="4">
    <source>
        <dbReference type="ARBA" id="ARBA00023157"/>
    </source>
</evidence>
<reference evidence="10 11" key="1">
    <citation type="submission" date="2015-11" db="EMBL/GenBank/DDBJ databases">
        <title>Genomic analysis of 38 Legionella species identifies large and diverse effector repertoires.</title>
        <authorList>
            <person name="Burstein D."/>
            <person name="Amaro F."/>
            <person name="Zusman T."/>
            <person name="Lifshitz Z."/>
            <person name="Cohen O."/>
            <person name="Gilbert J.A."/>
            <person name="Pupko T."/>
            <person name="Shuman H.A."/>
            <person name="Segal G."/>
        </authorList>
    </citation>
    <scope>NUCLEOTIDE SEQUENCE [LARGE SCALE GENOMIC DNA]</scope>
    <source>
        <strain evidence="10 11">Mt.St.Helens-4</strain>
    </source>
</reference>
<keyword evidence="2" id="KW-0813">Transport</keyword>
<dbReference type="AlphaFoldDB" id="A0A0W0YCW4"/>
<keyword evidence="5 8" id="KW-0676">Redox-active center</keyword>
<dbReference type="SUPFAM" id="SSF52833">
    <property type="entry name" value="Thioredoxin-like"/>
    <property type="match status" value="1"/>
</dbReference>
<keyword evidence="4 8" id="KW-1015">Disulfide bond</keyword>
<feature type="site" description="Deprotonates C-terminal active site Cys" evidence="7">
    <location>
        <position position="24"/>
    </location>
</feature>
<name>A0A0W0YCW4_9GAMM</name>
<dbReference type="PROSITE" id="PS51352">
    <property type="entry name" value="THIOREDOXIN_2"/>
    <property type="match status" value="1"/>
</dbReference>
<feature type="active site" description="Nucleophile" evidence="7">
    <location>
        <position position="30"/>
    </location>
</feature>
<dbReference type="OrthoDB" id="9790390at2"/>
<gene>
    <name evidence="10" type="primary">trx</name>
    <name evidence="10" type="ORF">Lsai_3290</name>
</gene>
<comment type="similarity">
    <text evidence="1 6">Belongs to the thioredoxin family.</text>
</comment>
<evidence type="ECO:0000313" key="11">
    <source>
        <dbReference type="Proteomes" id="UP000054621"/>
    </source>
</evidence>